<dbReference type="EMBL" id="BAHC01000169">
    <property type="protein sequence ID" value="GAB92273.1"/>
    <property type="molecule type" value="Genomic_DNA"/>
</dbReference>
<evidence type="ECO:0000256" key="1">
    <source>
        <dbReference type="ARBA" id="ARBA00006538"/>
    </source>
</evidence>
<dbReference type="PANTHER" id="PTHR11066">
    <property type="entry name" value="ACYL-COA THIOESTERASE"/>
    <property type="match status" value="1"/>
</dbReference>
<dbReference type="InterPro" id="IPR003703">
    <property type="entry name" value="Acyl_CoA_thio"/>
</dbReference>
<dbReference type="InterPro" id="IPR049449">
    <property type="entry name" value="TesB_ACOT8-like_N"/>
</dbReference>
<evidence type="ECO:0000256" key="2">
    <source>
        <dbReference type="ARBA" id="ARBA00022801"/>
    </source>
</evidence>
<gene>
    <name evidence="5" type="ORF">GORHZ_169_00190</name>
</gene>
<evidence type="ECO:0000313" key="5">
    <source>
        <dbReference type="EMBL" id="GAB92273.1"/>
    </source>
</evidence>
<reference evidence="5 6" key="1">
    <citation type="submission" date="2012-08" db="EMBL/GenBank/DDBJ databases">
        <title>Whole genome shotgun sequence of Gordonia rhizosphera NBRC 16068.</title>
        <authorList>
            <person name="Takarada H."/>
            <person name="Isaki S."/>
            <person name="Hosoyama A."/>
            <person name="Tsuchikane K."/>
            <person name="Katsumata H."/>
            <person name="Baba S."/>
            <person name="Ohji S."/>
            <person name="Yamazaki S."/>
            <person name="Fujita N."/>
        </authorList>
    </citation>
    <scope>NUCLEOTIDE SEQUENCE [LARGE SCALE GENOMIC DNA]</scope>
    <source>
        <strain evidence="5 6">NBRC 16068</strain>
    </source>
</reference>
<accession>K6V7S5</accession>
<dbReference type="eggNOG" id="COG1946">
    <property type="taxonomic scope" value="Bacteria"/>
</dbReference>
<dbReference type="Pfam" id="PF13622">
    <property type="entry name" value="4HBT_3"/>
    <property type="match status" value="1"/>
</dbReference>
<dbReference type="InterPro" id="IPR029069">
    <property type="entry name" value="HotDog_dom_sf"/>
</dbReference>
<dbReference type="GO" id="GO:0047617">
    <property type="term" value="F:fatty acyl-CoA hydrolase activity"/>
    <property type="evidence" value="ECO:0007669"/>
    <property type="project" value="InterPro"/>
</dbReference>
<feature type="domain" description="Acyl-CoA thioesterase-like N-terminal HotDog" evidence="4">
    <location>
        <begin position="33"/>
        <end position="108"/>
    </location>
</feature>
<evidence type="ECO:0000259" key="4">
    <source>
        <dbReference type="Pfam" id="PF13622"/>
    </source>
</evidence>
<proteinExistence type="inferred from homology"/>
<dbReference type="Pfam" id="PF02551">
    <property type="entry name" value="Acyl_CoA_thio"/>
    <property type="match status" value="1"/>
</dbReference>
<feature type="domain" description="Acyl-CoA thioesterase 2 C-terminal" evidence="3">
    <location>
        <begin position="176"/>
        <end position="281"/>
    </location>
</feature>
<dbReference type="AlphaFoldDB" id="K6V7S5"/>
<dbReference type="CDD" id="cd03444">
    <property type="entry name" value="Thioesterase_II_repeat1"/>
    <property type="match status" value="1"/>
</dbReference>
<keyword evidence="6" id="KW-1185">Reference proteome</keyword>
<dbReference type="GO" id="GO:0006637">
    <property type="term" value="P:acyl-CoA metabolic process"/>
    <property type="evidence" value="ECO:0007669"/>
    <property type="project" value="InterPro"/>
</dbReference>
<dbReference type="CDD" id="cd03445">
    <property type="entry name" value="Thioesterase_II_repeat2"/>
    <property type="match status" value="1"/>
</dbReference>
<dbReference type="Proteomes" id="UP000008363">
    <property type="component" value="Unassembled WGS sequence"/>
</dbReference>
<comment type="similarity">
    <text evidence="1">Belongs to the C/M/P thioester hydrolase family.</text>
</comment>
<dbReference type="Gene3D" id="2.40.160.210">
    <property type="entry name" value="Acyl-CoA thioesterase, double hotdog domain"/>
    <property type="match status" value="1"/>
</dbReference>
<dbReference type="PANTHER" id="PTHR11066:SF34">
    <property type="entry name" value="ACYL-COENZYME A THIOESTERASE 8"/>
    <property type="match status" value="1"/>
</dbReference>
<dbReference type="STRING" id="1108045.GORHZ_169_00190"/>
<organism evidence="5 6">
    <name type="scientific">Gordonia rhizosphera NBRC 16068</name>
    <dbReference type="NCBI Taxonomy" id="1108045"/>
    <lineage>
        <taxon>Bacteria</taxon>
        <taxon>Bacillati</taxon>
        <taxon>Actinomycetota</taxon>
        <taxon>Actinomycetes</taxon>
        <taxon>Mycobacteriales</taxon>
        <taxon>Gordoniaceae</taxon>
        <taxon>Gordonia</taxon>
    </lineage>
</organism>
<dbReference type="InterPro" id="IPR042171">
    <property type="entry name" value="Acyl-CoA_hotdog"/>
</dbReference>
<dbReference type="SUPFAM" id="SSF54637">
    <property type="entry name" value="Thioesterase/thiol ester dehydrase-isomerase"/>
    <property type="match status" value="2"/>
</dbReference>
<comment type="caution">
    <text evidence="5">The sequence shown here is derived from an EMBL/GenBank/DDBJ whole genome shotgun (WGS) entry which is preliminary data.</text>
</comment>
<keyword evidence="2" id="KW-0378">Hydrolase</keyword>
<name>K6V7S5_9ACTN</name>
<dbReference type="InterPro" id="IPR025652">
    <property type="entry name" value="TesB_C"/>
</dbReference>
<protein>
    <submittedName>
        <fullName evidence="5">Putative acyl-CoA thioesterase</fullName>
    </submittedName>
</protein>
<evidence type="ECO:0000259" key="3">
    <source>
        <dbReference type="Pfam" id="PF02551"/>
    </source>
</evidence>
<evidence type="ECO:0000313" key="6">
    <source>
        <dbReference type="Proteomes" id="UP000008363"/>
    </source>
</evidence>
<sequence length="286" mass="31597">MAVQIADILDLVAVRQIGESVFLGSPTRYSLPRVFGGQVVGQALTAASATTPPDWPVHSVQTQFLRPGSPDLPIRFAVERNRDGGSFASRTINACQGDRQILAARASYHRPETGFEHQLAAPAVPSPHDLPSWVELYESDPDAWPTFYLEWEPLDVRIVPQSQVSAAPTSTGLGSRTQVWMRSKRTLRTDDQNTNRALLACVSDLLLLSASVLPHGVLPSHKAVQMASLDHCVWFHRPFRMDEWLLYDHMSPSSHGGLGLARGEFYTDDGRHVASVVQEGLIRSRE</sequence>
<dbReference type="GO" id="GO:0009062">
    <property type="term" value="P:fatty acid catabolic process"/>
    <property type="evidence" value="ECO:0007669"/>
    <property type="project" value="TreeGrafter"/>
</dbReference>